<feature type="transmembrane region" description="Helical" evidence="1">
    <location>
        <begin position="205"/>
        <end position="225"/>
    </location>
</feature>
<name>A0A919T847_9ACTN</name>
<feature type="transmembrane region" description="Helical" evidence="1">
    <location>
        <begin position="101"/>
        <end position="125"/>
    </location>
</feature>
<dbReference type="RefSeq" id="WP_213006694.1">
    <property type="nucleotide sequence ID" value="NZ_BOQN01000038.1"/>
</dbReference>
<proteinExistence type="predicted"/>
<keyword evidence="1" id="KW-1133">Transmembrane helix</keyword>
<feature type="transmembrane region" description="Helical" evidence="1">
    <location>
        <begin position="22"/>
        <end position="44"/>
    </location>
</feature>
<dbReference type="EMBL" id="BOQN01000038">
    <property type="protein sequence ID" value="GIM90765.1"/>
    <property type="molecule type" value="Genomic_DNA"/>
</dbReference>
<feature type="transmembrane region" description="Helical" evidence="1">
    <location>
        <begin position="167"/>
        <end position="185"/>
    </location>
</feature>
<organism evidence="2 3">
    <name type="scientific">Paractinoplanes toevensis</name>
    <dbReference type="NCBI Taxonomy" id="571911"/>
    <lineage>
        <taxon>Bacteria</taxon>
        <taxon>Bacillati</taxon>
        <taxon>Actinomycetota</taxon>
        <taxon>Actinomycetes</taxon>
        <taxon>Micromonosporales</taxon>
        <taxon>Micromonosporaceae</taxon>
        <taxon>Paractinoplanes</taxon>
    </lineage>
</organism>
<feature type="transmembrane region" description="Helical" evidence="1">
    <location>
        <begin position="137"/>
        <end position="160"/>
    </location>
</feature>
<gene>
    <name evidence="2" type="ORF">Ato02nite_025580</name>
</gene>
<feature type="transmembrane region" description="Helical" evidence="1">
    <location>
        <begin position="50"/>
        <end position="72"/>
    </location>
</feature>
<keyword evidence="3" id="KW-1185">Reference proteome</keyword>
<protein>
    <submittedName>
        <fullName evidence="2">Uncharacterized protein</fullName>
    </submittedName>
</protein>
<feature type="transmembrane region" description="Helical" evidence="1">
    <location>
        <begin position="232"/>
        <end position="249"/>
    </location>
</feature>
<accession>A0A919T847</accession>
<reference evidence="2 3" key="1">
    <citation type="submission" date="2021-03" db="EMBL/GenBank/DDBJ databases">
        <title>Whole genome shotgun sequence of Actinoplanes toevensis NBRC 105298.</title>
        <authorList>
            <person name="Komaki H."/>
            <person name="Tamura T."/>
        </authorList>
    </citation>
    <scope>NUCLEOTIDE SEQUENCE [LARGE SCALE GENOMIC DNA]</scope>
    <source>
        <strain evidence="2 3">NBRC 105298</strain>
    </source>
</reference>
<keyword evidence="1" id="KW-0472">Membrane</keyword>
<keyword evidence="1" id="KW-0812">Transmembrane</keyword>
<evidence type="ECO:0000313" key="3">
    <source>
        <dbReference type="Proteomes" id="UP000677082"/>
    </source>
</evidence>
<comment type="caution">
    <text evidence="2">The sequence shown here is derived from an EMBL/GenBank/DDBJ whole genome shotgun (WGS) entry which is preliminary data.</text>
</comment>
<evidence type="ECO:0000256" key="1">
    <source>
        <dbReference type="SAM" id="Phobius"/>
    </source>
</evidence>
<sequence>MIAVPVPPRVAAAALASTEARLLAGMSTLWMGFILAVALCAVWSRGTTRTWAAFAAHSGLAALVLAGFLVLIGHLAASRDHRHDATEFTGTLPTPPRRRTAALLTFIPVAGAVGVLAEGVELLVLVPSGLTGRLDPWLLAVPALPPMIGAALGVAAGLWWPATPAGPLTLFAATAAIAMLPVVGSDPTGMPWLLFPVVLEPVTPGAAGWHVLYLVAALTVVGGVALARHWRLPAIAVVTIALVVAVVAVRREQTQQPVTGTATAVSPRGR</sequence>
<dbReference type="Proteomes" id="UP000677082">
    <property type="component" value="Unassembled WGS sequence"/>
</dbReference>
<evidence type="ECO:0000313" key="2">
    <source>
        <dbReference type="EMBL" id="GIM90765.1"/>
    </source>
</evidence>
<dbReference type="AlphaFoldDB" id="A0A919T847"/>